<dbReference type="Proteomes" id="UP000263418">
    <property type="component" value="Chromosome 1"/>
</dbReference>
<sequence>MVLESQKVCVHFVGYRVSGNLLSKPLKHWLVTSPNKAFKADSQRLVISVQVRLSV</sequence>
<accession>A0AAN1UBS1</accession>
<protein>
    <submittedName>
        <fullName evidence="1">Uncharacterized protein</fullName>
    </submittedName>
</protein>
<name>A0AAN1UBS1_VIBVL</name>
<evidence type="ECO:0000313" key="2">
    <source>
        <dbReference type="Proteomes" id="UP000263418"/>
    </source>
</evidence>
<evidence type="ECO:0000313" key="1">
    <source>
        <dbReference type="EMBL" id="AXX59664.1"/>
    </source>
</evidence>
<proteinExistence type="predicted"/>
<dbReference type="AlphaFoldDB" id="A0AAN1UBS1"/>
<gene>
    <name evidence="1" type="ORF">FORC53_1325</name>
</gene>
<organism evidence="1 2">
    <name type="scientific">Vibrio vulnificus</name>
    <dbReference type="NCBI Taxonomy" id="672"/>
    <lineage>
        <taxon>Bacteria</taxon>
        <taxon>Pseudomonadati</taxon>
        <taxon>Pseudomonadota</taxon>
        <taxon>Gammaproteobacteria</taxon>
        <taxon>Vibrionales</taxon>
        <taxon>Vibrionaceae</taxon>
        <taxon>Vibrio</taxon>
    </lineage>
</organism>
<reference evidence="1 2" key="1">
    <citation type="submission" date="2017-01" db="EMBL/GenBank/DDBJ databases">
        <title>Complete Genome Sequence of Vibrio vulnificus FORC_053.</title>
        <authorList>
            <consortium name="Food-borne Pathogen Omics Research Center"/>
            <person name="Chung H.Y."/>
            <person name="Na E.J."/>
            <person name="Song J.S."/>
            <person name="Kim H."/>
            <person name="Lee J.-H."/>
            <person name="Ryu S."/>
            <person name="Choi S.H."/>
        </authorList>
    </citation>
    <scope>NUCLEOTIDE SEQUENCE [LARGE SCALE GENOMIC DNA]</scope>
    <source>
        <strain evidence="1 2">FORC_053</strain>
    </source>
</reference>
<dbReference type="EMBL" id="CP019290">
    <property type="protein sequence ID" value="AXX59664.1"/>
    <property type="molecule type" value="Genomic_DNA"/>
</dbReference>